<dbReference type="Proteomes" id="UP000620156">
    <property type="component" value="Unassembled WGS sequence"/>
</dbReference>
<dbReference type="AlphaFoldDB" id="A0A918BRY5"/>
<keyword evidence="2" id="KW-1185">Reference proteome</keyword>
<sequence length="134" mass="14454">MTSDGLRADPEVLKTEGYNMFTVGQDFSKAVQALQTGLSALEGGNGATPPWGDDDIGEKFGTVYTGLRDGMYESMGSLAERLAGMGLAFTEMGVRHERNEGDEDAAWTALTSEYDGQVEVPAGVQVSLRPRQEW</sequence>
<dbReference type="EMBL" id="BMQK01000026">
    <property type="protein sequence ID" value="GGQ87315.1"/>
    <property type="molecule type" value="Genomic_DNA"/>
</dbReference>
<protein>
    <recommendedName>
        <fullName evidence="3">WXG100 family type VII secretion target</fullName>
    </recommendedName>
</protein>
<proteinExistence type="predicted"/>
<reference evidence="1" key="1">
    <citation type="journal article" date="2014" name="Int. J. Syst. Evol. Microbiol.">
        <title>Complete genome sequence of Corynebacterium casei LMG S-19264T (=DSM 44701T), isolated from a smear-ripened cheese.</title>
        <authorList>
            <consortium name="US DOE Joint Genome Institute (JGI-PGF)"/>
            <person name="Walter F."/>
            <person name="Albersmeier A."/>
            <person name="Kalinowski J."/>
            <person name="Ruckert C."/>
        </authorList>
    </citation>
    <scope>NUCLEOTIDE SEQUENCE</scope>
    <source>
        <strain evidence="1">JCM 3131</strain>
    </source>
</reference>
<evidence type="ECO:0000313" key="2">
    <source>
        <dbReference type="Proteomes" id="UP000620156"/>
    </source>
</evidence>
<comment type="caution">
    <text evidence="1">The sequence shown here is derived from an EMBL/GenBank/DDBJ whole genome shotgun (WGS) entry which is preliminary data.</text>
</comment>
<name>A0A918BRY5_9ACTN</name>
<organism evidence="1 2">
    <name type="scientific">Streptomyces ruber</name>
    <dbReference type="NCBI Taxonomy" id="83378"/>
    <lineage>
        <taxon>Bacteria</taxon>
        <taxon>Bacillati</taxon>
        <taxon>Actinomycetota</taxon>
        <taxon>Actinomycetes</taxon>
        <taxon>Kitasatosporales</taxon>
        <taxon>Streptomycetaceae</taxon>
        <taxon>Streptomyces</taxon>
    </lineage>
</organism>
<reference evidence="1" key="2">
    <citation type="submission" date="2020-09" db="EMBL/GenBank/DDBJ databases">
        <authorList>
            <person name="Sun Q."/>
            <person name="Ohkuma M."/>
        </authorList>
    </citation>
    <scope>NUCLEOTIDE SEQUENCE</scope>
    <source>
        <strain evidence="1">JCM 3131</strain>
    </source>
</reference>
<gene>
    <name evidence="1" type="ORF">GCM10010145_65950</name>
</gene>
<dbReference type="RefSeq" id="WP_189220550.1">
    <property type="nucleotide sequence ID" value="NZ_BMQK01000026.1"/>
</dbReference>
<evidence type="ECO:0000313" key="1">
    <source>
        <dbReference type="EMBL" id="GGQ87315.1"/>
    </source>
</evidence>
<accession>A0A918BRY5</accession>
<evidence type="ECO:0008006" key="3">
    <source>
        <dbReference type="Google" id="ProtNLM"/>
    </source>
</evidence>